<dbReference type="AlphaFoldDB" id="A0A5J5B8P4"/>
<reference evidence="2 3" key="1">
    <citation type="submission" date="2019-09" db="EMBL/GenBank/DDBJ databases">
        <title>A chromosome-level genome assembly of the Chinese tupelo Nyssa sinensis.</title>
        <authorList>
            <person name="Yang X."/>
            <person name="Kang M."/>
            <person name="Yang Y."/>
            <person name="Xiong H."/>
            <person name="Wang M."/>
            <person name="Zhang Z."/>
            <person name="Wang Z."/>
            <person name="Wu H."/>
            <person name="Ma T."/>
            <person name="Liu J."/>
            <person name="Xi Z."/>
        </authorList>
    </citation>
    <scope>NUCLEOTIDE SEQUENCE [LARGE SCALE GENOMIC DNA]</scope>
    <source>
        <strain evidence="2">J267</strain>
        <tissue evidence="2">Leaf</tissue>
    </source>
</reference>
<dbReference type="InterPro" id="IPR014710">
    <property type="entry name" value="RmlC-like_jellyroll"/>
</dbReference>
<evidence type="ECO:0000313" key="2">
    <source>
        <dbReference type="EMBL" id="KAA8538958.1"/>
    </source>
</evidence>
<accession>A0A5J5B8P4</accession>
<dbReference type="Pfam" id="PF05899">
    <property type="entry name" value="Cupin_3"/>
    <property type="match status" value="1"/>
</dbReference>
<evidence type="ECO:0000313" key="3">
    <source>
        <dbReference type="Proteomes" id="UP000325577"/>
    </source>
</evidence>
<dbReference type="Gene3D" id="2.60.120.10">
    <property type="entry name" value="Jelly Rolls"/>
    <property type="match status" value="1"/>
</dbReference>
<name>A0A5J5B8P4_9ASTE</name>
<dbReference type="PANTHER" id="PTHR33271">
    <property type="entry name" value="OS04G0445200 PROTEIN"/>
    <property type="match status" value="1"/>
</dbReference>
<keyword evidence="3" id="KW-1185">Reference proteome</keyword>
<dbReference type="SUPFAM" id="SSF51182">
    <property type="entry name" value="RmlC-like cupins"/>
    <property type="match status" value="1"/>
</dbReference>
<proteinExistence type="predicted"/>
<evidence type="ECO:0000259" key="1">
    <source>
        <dbReference type="Pfam" id="PF05899"/>
    </source>
</evidence>
<dbReference type="Proteomes" id="UP000325577">
    <property type="component" value="Linkage Group LG14"/>
</dbReference>
<organism evidence="2 3">
    <name type="scientific">Nyssa sinensis</name>
    <dbReference type="NCBI Taxonomy" id="561372"/>
    <lineage>
        <taxon>Eukaryota</taxon>
        <taxon>Viridiplantae</taxon>
        <taxon>Streptophyta</taxon>
        <taxon>Embryophyta</taxon>
        <taxon>Tracheophyta</taxon>
        <taxon>Spermatophyta</taxon>
        <taxon>Magnoliopsida</taxon>
        <taxon>eudicotyledons</taxon>
        <taxon>Gunneridae</taxon>
        <taxon>Pentapetalae</taxon>
        <taxon>asterids</taxon>
        <taxon>Cornales</taxon>
        <taxon>Nyssaceae</taxon>
        <taxon>Nyssa</taxon>
    </lineage>
</organism>
<dbReference type="EMBL" id="CM018037">
    <property type="protein sequence ID" value="KAA8538958.1"/>
    <property type="molecule type" value="Genomic_DNA"/>
</dbReference>
<dbReference type="OrthoDB" id="10260542at2759"/>
<sequence length="105" mass="11768">MATSSQPNASTTIIVERNPSETRLSELGVWSWPKWACPPGKFIYKYAAEETCYFLKGRVKAYPKGSSECLEFGAKDLVIFPKGLTCTWDVSVGVDKYYKFEPPSS</sequence>
<dbReference type="InterPro" id="IPR011051">
    <property type="entry name" value="RmlC_Cupin_sf"/>
</dbReference>
<protein>
    <recommendedName>
        <fullName evidence="1">(S)-ureidoglycine aminohydrolase cupin domain-containing protein</fullName>
    </recommendedName>
</protein>
<dbReference type="PANTHER" id="PTHR33271:SF35">
    <property type="entry name" value="OS02G0620400 PROTEIN"/>
    <property type="match status" value="1"/>
</dbReference>
<dbReference type="InterPro" id="IPR008579">
    <property type="entry name" value="UGlyAH_Cupin_dom"/>
</dbReference>
<dbReference type="CDD" id="cd02227">
    <property type="entry name" value="cupin_TM1112-like"/>
    <property type="match status" value="1"/>
</dbReference>
<gene>
    <name evidence="2" type="ORF">F0562_025650</name>
</gene>
<feature type="domain" description="(S)-ureidoglycine aminohydrolase cupin" evidence="1">
    <location>
        <begin position="24"/>
        <end position="98"/>
    </location>
</feature>